<dbReference type="EMBL" id="JANPWB010000002">
    <property type="protein sequence ID" value="KAJ1209200.1"/>
    <property type="molecule type" value="Genomic_DNA"/>
</dbReference>
<evidence type="ECO:0000313" key="1">
    <source>
        <dbReference type="EMBL" id="KAJ1209200.1"/>
    </source>
</evidence>
<accession>A0AAV7W8J2</accession>
<organism evidence="1 2">
    <name type="scientific">Pleurodeles waltl</name>
    <name type="common">Iberian ribbed newt</name>
    <dbReference type="NCBI Taxonomy" id="8319"/>
    <lineage>
        <taxon>Eukaryota</taxon>
        <taxon>Metazoa</taxon>
        <taxon>Chordata</taxon>
        <taxon>Craniata</taxon>
        <taxon>Vertebrata</taxon>
        <taxon>Euteleostomi</taxon>
        <taxon>Amphibia</taxon>
        <taxon>Batrachia</taxon>
        <taxon>Caudata</taxon>
        <taxon>Salamandroidea</taxon>
        <taxon>Salamandridae</taxon>
        <taxon>Pleurodelinae</taxon>
        <taxon>Pleurodeles</taxon>
    </lineage>
</organism>
<feature type="non-terminal residue" evidence="1">
    <location>
        <position position="134"/>
    </location>
</feature>
<comment type="caution">
    <text evidence="1">The sequence shown here is derived from an EMBL/GenBank/DDBJ whole genome shotgun (WGS) entry which is preliminary data.</text>
</comment>
<protein>
    <submittedName>
        <fullName evidence="1">Uncharacterized protein</fullName>
    </submittedName>
</protein>
<keyword evidence="2" id="KW-1185">Reference proteome</keyword>
<reference evidence="1" key="1">
    <citation type="journal article" date="2022" name="bioRxiv">
        <title>Sequencing and chromosome-scale assembly of the giantPleurodeles waltlgenome.</title>
        <authorList>
            <person name="Brown T."/>
            <person name="Elewa A."/>
            <person name="Iarovenko S."/>
            <person name="Subramanian E."/>
            <person name="Araus A.J."/>
            <person name="Petzold A."/>
            <person name="Susuki M."/>
            <person name="Suzuki K.-i.T."/>
            <person name="Hayashi T."/>
            <person name="Toyoda A."/>
            <person name="Oliveira C."/>
            <person name="Osipova E."/>
            <person name="Leigh N.D."/>
            <person name="Simon A."/>
            <person name="Yun M.H."/>
        </authorList>
    </citation>
    <scope>NUCLEOTIDE SEQUENCE</scope>
    <source>
        <strain evidence="1">20211129_DDA</strain>
        <tissue evidence="1">Liver</tissue>
    </source>
</reference>
<proteinExistence type="predicted"/>
<evidence type="ECO:0000313" key="2">
    <source>
        <dbReference type="Proteomes" id="UP001066276"/>
    </source>
</evidence>
<gene>
    <name evidence="1" type="ORF">NDU88_004578</name>
</gene>
<sequence length="134" mass="15115">MVVSDLDHYPQETVGEMEARVPKRQAEFDRILAAIADTKAALQQDIRVVSMGLGLLLAEHHKWANRVKEVESGLEEIEPSQMDLKRQVGKLVDRLQTLELSAEDAEGRNYQNNVRVVGLLEGSEQDDMVAYLEK</sequence>
<name>A0AAV7W8J2_PLEWA</name>
<dbReference type="AlphaFoldDB" id="A0AAV7W8J2"/>
<dbReference type="Proteomes" id="UP001066276">
    <property type="component" value="Chromosome 1_2"/>
</dbReference>